<dbReference type="SUPFAM" id="SSF56219">
    <property type="entry name" value="DNase I-like"/>
    <property type="match status" value="1"/>
</dbReference>
<evidence type="ECO:0000313" key="3">
    <source>
        <dbReference type="Proteomes" id="UP000829196"/>
    </source>
</evidence>
<dbReference type="InterPro" id="IPR040256">
    <property type="entry name" value="At4g02000-like"/>
</dbReference>
<keyword evidence="3" id="KW-1185">Reference proteome</keyword>
<reference evidence="2" key="1">
    <citation type="journal article" date="2022" name="Front. Genet.">
        <title>Chromosome-Scale Assembly of the Dendrobium nobile Genome Provides Insights Into the Molecular Mechanism of the Biosynthesis of the Medicinal Active Ingredient of Dendrobium.</title>
        <authorList>
            <person name="Xu Q."/>
            <person name="Niu S.-C."/>
            <person name="Li K.-L."/>
            <person name="Zheng P.-J."/>
            <person name="Zhang X.-J."/>
            <person name="Jia Y."/>
            <person name="Liu Y."/>
            <person name="Niu Y.-X."/>
            <person name="Yu L.-H."/>
            <person name="Chen D.-F."/>
            <person name="Zhang G.-Q."/>
        </authorList>
    </citation>
    <scope>NUCLEOTIDE SEQUENCE</scope>
    <source>
        <tissue evidence="2">Leaf</tissue>
    </source>
</reference>
<dbReference type="OrthoDB" id="685803at2759"/>
<evidence type="ECO:0000313" key="2">
    <source>
        <dbReference type="EMBL" id="KAI0513509.1"/>
    </source>
</evidence>
<dbReference type="Gene3D" id="3.60.10.10">
    <property type="entry name" value="Endonuclease/exonuclease/phosphatase"/>
    <property type="match status" value="1"/>
</dbReference>
<feature type="coiled-coil region" evidence="1">
    <location>
        <begin position="540"/>
        <end position="567"/>
    </location>
</feature>
<dbReference type="InterPro" id="IPR036691">
    <property type="entry name" value="Endo/exonu/phosph_ase_sf"/>
</dbReference>
<gene>
    <name evidence="2" type="ORF">KFK09_009533</name>
</gene>
<protein>
    <submittedName>
        <fullName evidence="2">Uncharacterized protein</fullName>
    </submittedName>
</protein>
<dbReference type="AlphaFoldDB" id="A0A8T3BL66"/>
<organism evidence="2 3">
    <name type="scientific">Dendrobium nobile</name>
    <name type="common">Orchid</name>
    <dbReference type="NCBI Taxonomy" id="94219"/>
    <lineage>
        <taxon>Eukaryota</taxon>
        <taxon>Viridiplantae</taxon>
        <taxon>Streptophyta</taxon>
        <taxon>Embryophyta</taxon>
        <taxon>Tracheophyta</taxon>
        <taxon>Spermatophyta</taxon>
        <taxon>Magnoliopsida</taxon>
        <taxon>Liliopsida</taxon>
        <taxon>Asparagales</taxon>
        <taxon>Orchidaceae</taxon>
        <taxon>Epidendroideae</taxon>
        <taxon>Malaxideae</taxon>
        <taxon>Dendrobiinae</taxon>
        <taxon>Dendrobium</taxon>
    </lineage>
</organism>
<dbReference type="PANTHER" id="PTHR31286">
    <property type="entry name" value="GLYCINE-RICH CELL WALL STRUCTURAL PROTEIN 1.8-LIKE"/>
    <property type="match status" value="1"/>
</dbReference>
<evidence type="ECO:0000256" key="1">
    <source>
        <dbReference type="SAM" id="Coils"/>
    </source>
</evidence>
<dbReference type="PANTHER" id="PTHR31286:SF99">
    <property type="entry name" value="DUF4283 DOMAIN-CONTAINING PROTEIN"/>
    <property type="match status" value="1"/>
</dbReference>
<proteinExistence type="predicted"/>
<name>A0A8T3BL66_DENNO</name>
<dbReference type="EMBL" id="JAGYWB010000008">
    <property type="protein sequence ID" value="KAI0513509.1"/>
    <property type="molecule type" value="Genomic_DNA"/>
</dbReference>
<accession>A0A8T3BL66</accession>
<comment type="caution">
    <text evidence="2">The sequence shown here is derived from an EMBL/GenBank/DDBJ whole genome shotgun (WGS) entry which is preliminary data.</text>
</comment>
<sequence>MPNNPLQCWDEINMCRIASMVGKPYMIDGNSFQWSRREFARICVCINLDSKLPLGVWVEGSSKKFFQRIEYEKIPNFCFCYGKIGHLRDQCQEKIVKLLQPVKNNNLNSNANSAQEEGLIKEVVSNEADYGPWIHVNFRRNKFRNQVPRINSQNNSNVQTSNFKIQAKNSMVYRKVEKTIVENEGRQALELNYVNVSMEERIEKSGDAPASIIHQNEENASSSMDSFLPAISLDNNKFKLLSDEFEEGEIVIPSKEDLSKFCGNINFMNHSSSMVGCGNEGKLEEVKRIKLKKERGARKRRDSLYLKEFVKENGVFLWKSNMTTFSVLESSSQFIVGEIDVQNKGSSRIATIHGSTDVYKRRKLWGKLQLYSIEDKDLIIGGDFNCLLNKNEKRGGKRFVYSLGAKEMESFLVSNDLHEVRCIRPKYTWCNYKIGADRILKRLDRCYLDSVSFSSPHRLVVRHLAKISSDHCPLILNMLNCNPILKKTIKYEDVWISNRASFEVVKKVWSRKIVGDFSQILNCKLQRTLKALYYWSKDKHKVITQRKECLSKEILELQEKKAKKDSRIMIA</sequence>
<keyword evidence="1" id="KW-0175">Coiled coil</keyword>
<dbReference type="Proteomes" id="UP000829196">
    <property type="component" value="Unassembled WGS sequence"/>
</dbReference>